<dbReference type="EMBL" id="LT906449">
    <property type="protein sequence ID" value="SNV12496.1"/>
    <property type="molecule type" value="Genomic_DNA"/>
</dbReference>
<reference evidence="2 4" key="2">
    <citation type="submission" date="2017-06" db="EMBL/GenBank/DDBJ databases">
        <authorList>
            <consortium name="Pathogen Informatics"/>
        </authorList>
    </citation>
    <scope>NUCLEOTIDE SEQUENCE [LARGE SCALE GENOMIC DNA]</scope>
    <source>
        <strain evidence="2 4">NCTC12947</strain>
    </source>
</reference>
<dbReference type="AlphaFoldDB" id="A0AAX2H106"/>
<evidence type="ECO:0000313" key="1">
    <source>
        <dbReference type="EMBL" id="AMD84227.1"/>
    </source>
</evidence>
<evidence type="ECO:0000313" key="3">
    <source>
        <dbReference type="Proteomes" id="UP000065822"/>
    </source>
</evidence>
<dbReference type="Proteomes" id="UP000065822">
    <property type="component" value="Chromosome"/>
</dbReference>
<dbReference type="KEGG" id="chg:AXF12_00955"/>
<name>A0AAX2H106_9FLAO</name>
<protein>
    <submittedName>
        <fullName evidence="2">Uncharacterized protein</fullName>
    </submittedName>
</protein>
<organism evidence="2 4">
    <name type="scientific">Capnocytophaga haemolytica</name>
    <dbReference type="NCBI Taxonomy" id="45243"/>
    <lineage>
        <taxon>Bacteria</taxon>
        <taxon>Pseudomonadati</taxon>
        <taxon>Bacteroidota</taxon>
        <taxon>Flavobacteriia</taxon>
        <taxon>Flavobacteriales</taxon>
        <taxon>Flavobacteriaceae</taxon>
        <taxon>Capnocytophaga</taxon>
    </lineage>
</organism>
<proteinExistence type="predicted"/>
<gene>
    <name evidence="1" type="ORF">AXF12_00955</name>
    <name evidence="2" type="ORF">SAMEA44541418_01573</name>
</gene>
<sequence length="91" mass="10223">MFNAAKLQNIFYPRFNKTLTLTLTLIMLQIPQKTKNLFKLFPLCHSQLAFTICVGLGGVAEKGKDTSVENPYCLSDSEFRDFQRGASAFLA</sequence>
<keyword evidence="3" id="KW-1185">Reference proteome</keyword>
<evidence type="ECO:0000313" key="4">
    <source>
        <dbReference type="Proteomes" id="UP000215539"/>
    </source>
</evidence>
<dbReference type="EMBL" id="CP014227">
    <property type="protein sequence ID" value="AMD84227.1"/>
    <property type="molecule type" value="Genomic_DNA"/>
</dbReference>
<accession>A0AAX2H106</accession>
<reference evidence="1 3" key="1">
    <citation type="submission" date="2016-02" db="EMBL/GenBank/DDBJ databases">
        <authorList>
            <person name="Holder M.E."/>
            <person name="Ajami N.J."/>
            <person name="Petrosino J.F."/>
        </authorList>
    </citation>
    <scope>NUCLEOTIDE SEQUENCE [LARGE SCALE GENOMIC DNA]</scope>
    <source>
        <strain evidence="1 3">CCUG 32990</strain>
    </source>
</reference>
<evidence type="ECO:0000313" key="2">
    <source>
        <dbReference type="EMBL" id="SNV12496.1"/>
    </source>
</evidence>
<dbReference type="Proteomes" id="UP000215539">
    <property type="component" value="Chromosome 1"/>
</dbReference>